<dbReference type="Gene3D" id="3.40.710.10">
    <property type="entry name" value="DD-peptidase/beta-lactamase superfamily"/>
    <property type="match status" value="1"/>
</dbReference>
<keyword evidence="5" id="KW-1185">Reference proteome</keyword>
<evidence type="ECO:0000313" key="5">
    <source>
        <dbReference type="Proteomes" id="UP000011761"/>
    </source>
</evidence>
<sequence length="410" mass="45005">MPSTKQKLESTLAEGFKDGKIPHAIVCATNRDGSFTYTHTVGTAQPDSSTPIEHDAMLLLASSTKLLTSIAALQIVEKGLWKLDDDVSSLLPELCNQPLLQGFDEEKNVPIVVERKGVVTLRHLVTHTHGQPYDVWDPKLQKWAEIHGRKPGAGATVQERFNYPFTFEPGTSWQYSGGLDWTGLLIERLTGTTLDEYFKTNLFAPLGIHDMTFWPYKDPTFKDKVPQLMTRTPEGKLAPFTQPFINTGSTGCFGGHGCYGTMRSYNLILKDLLSSTPRLLKPDTLNACFTPQLSGGAKEGLQGFFRSPFVTMVIGEWRGEWDVNWGLGGVMIMHDCPDGPRRKAGTLSWGGITNTFWTVDREAGLAVCFGTQVLPPGDGKVEEMITAVEKAVYEMAGTKVGAASEGGSRL</sequence>
<evidence type="ECO:0000313" key="4">
    <source>
        <dbReference type="EMBL" id="EMC93862.1"/>
    </source>
</evidence>
<dbReference type="OrthoDB" id="428260at2759"/>
<dbReference type="InterPro" id="IPR050789">
    <property type="entry name" value="Diverse_Enzym_Activities"/>
</dbReference>
<dbReference type="KEGG" id="bcom:BAUCODRAFT_212585"/>
<reference evidence="4 5" key="1">
    <citation type="journal article" date="2012" name="PLoS Pathog.">
        <title>Diverse lifestyles and strategies of plant pathogenesis encoded in the genomes of eighteen Dothideomycetes fungi.</title>
        <authorList>
            <person name="Ohm R.A."/>
            <person name="Feau N."/>
            <person name="Henrissat B."/>
            <person name="Schoch C.L."/>
            <person name="Horwitz B.A."/>
            <person name="Barry K.W."/>
            <person name="Condon B.J."/>
            <person name="Copeland A.C."/>
            <person name="Dhillon B."/>
            <person name="Glaser F."/>
            <person name="Hesse C.N."/>
            <person name="Kosti I."/>
            <person name="LaButti K."/>
            <person name="Lindquist E.A."/>
            <person name="Lucas S."/>
            <person name="Salamov A.A."/>
            <person name="Bradshaw R.E."/>
            <person name="Ciuffetti L."/>
            <person name="Hamelin R.C."/>
            <person name="Kema G.H.J."/>
            <person name="Lawrence C."/>
            <person name="Scott J.A."/>
            <person name="Spatafora J.W."/>
            <person name="Turgeon B.G."/>
            <person name="de Wit P.J.G.M."/>
            <person name="Zhong S."/>
            <person name="Goodwin S.B."/>
            <person name="Grigoriev I.V."/>
        </authorList>
    </citation>
    <scope>NUCLEOTIDE SEQUENCE [LARGE SCALE GENOMIC DNA]</scope>
    <source>
        <strain evidence="4 5">UAMH 10762</strain>
    </source>
</reference>
<organism evidence="4 5">
    <name type="scientific">Baudoinia panamericana (strain UAMH 10762)</name>
    <name type="common">Angels' share fungus</name>
    <name type="synonym">Baudoinia compniacensis (strain UAMH 10762)</name>
    <dbReference type="NCBI Taxonomy" id="717646"/>
    <lineage>
        <taxon>Eukaryota</taxon>
        <taxon>Fungi</taxon>
        <taxon>Dikarya</taxon>
        <taxon>Ascomycota</taxon>
        <taxon>Pezizomycotina</taxon>
        <taxon>Dothideomycetes</taxon>
        <taxon>Dothideomycetidae</taxon>
        <taxon>Mycosphaerellales</taxon>
        <taxon>Teratosphaeriaceae</taxon>
        <taxon>Baudoinia</taxon>
    </lineage>
</organism>
<dbReference type="AlphaFoldDB" id="M2LI50"/>
<dbReference type="PANTHER" id="PTHR43283">
    <property type="entry name" value="BETA-LACTAMASE-RELATED"/>
    <property type="match status" value="1"/>
</dbReference>
<feature type="domain" description="Beta-lactamase-related" evidence="3">
    <location>
        <begin position="11"/>
        <end position="379"/>
    </location>
</feature>
<proteinExistence type="inferred from homology"/>
<dbReference type="EMBL" id="KB445559">
    <property type="protein sequence ID" value="EMC93862.1"/>
    <property type="molecule type" value="Genomic_DNA"/>
</dbReference>
<dbReference type="OMA" id="GMFNSSW"/>
<accession>M2LI50</accession>
<gene>
    <name evidence="4" type="ORF">BAUCODRAFT_212585</name>
</gene>
<dbReference type="RefSeq" id="XP_007678905.1">
    <property type="nucleotide sequence ID" value="XM_007680715.1"/>
</dbReference>
<dbReference type="SUPFAM" id="SSF56601">
    <property type="entry name" value="beta-lactamase/transpeptidase-like"/>
    <property type="match status" value="1"/>
</dbReference>
<dbReference type="STRING" id="717646.M2LI50"/>
<dbReference type="Proteomes" id="UP000011761">
    <property type="component" value="Unassembled WGS sequence"/>
</dbReference>
<dbReference type="HOGENOM" id="CLU_020027_11_1_1"/>
<evidence type="ECO:0000259" key="3">
    <source>
        <dbReference type="Pfam" id="PF00144"/>
    </source>
</evidence>
<dbReference type="GO" id="GO:0016787">
    <property type="term" value="F:hydrolase activity"/>
    <property type="evidence" value="ECO:0007669"/>
    <property type="project" value="UniProtKB-KW"/>
</dbReference>
<keyword evidence="2" id="KW-0378">Hydrolase</keyword>
<dbReference type="GeneID" id="19109747"/>
<evidence type="ECO:0000256" key="1">
    <source>
        <dbReference type="ARBA" id="ARBA00009009"/>
    </source>
</evidence>
<dbReference type="InterPro" id="IPR001466">
    <property type="entry name" value="Beta-lactam-related"/>
</dbReference>
<dbReference type="Pfam" id="PF00144">
    <property type="entry name" value="Beta-lactamase"/>
    <property type="match status" value="1"/>
</dbReference>
<dbReference type="InterPro" id="IPR012338">
    <property type="entry name" value="Beta-lactam/transpept-like"/>
</dbReference>
<protein>
    <recommendedName>
        <fullName evidence="3">Beta-lactamase-related domain-containing protein</fullName>
    </recommendedName>
</protein>
<evidence type="ECO:0000256" key="2">
    <source>
        <dbReference type="ARBA" id="ARBA00022801"/>
    </source>
</evidence>
<comment type="similarity">
    <text evidence="1">Belongs to the class-A beta-lactamase family.</text>
</comment>
<dbReference type="PANTHER" id="PTHR43283:SF17">
    <property type="entry name" value="(LOVD), PUTATIVE (AFU_ORTHOLOGUE AFUA_5G00920)-RELATED"/>
    <property type="match status" value="1"/>
</dbReference>
<dbReference type="eggNOG" id="ENOG502S4UR">
    <property type="taxonomic scope" value="Eukaryota"/>
</dbReference>
<name>M2LI50_BAUPA</name>